<dbReference type="Proteomes" id="UP000305238">
    <property type="component" value="Unassembled WGS sequence"/>
</dbReference>
<dbReference type="Gene3D" id="1.10.260.40">
    <property type="entry name" value="lambda repressor-like DNA-binding domains"/>
    <property type="match status" value="1"/>
</dbReference>
<dbReference type="AlphaFoldDB" id="A0A5S4HG50"/>
<comment type="caution">
    <text evidence="2">The sequence shown here is derived from an EMBL/GenBank/DDBJ whole genome shotgun (WGS) entry which is preliminary data.</text>
</comment>
<evidence type="ECO:0000313" key="2">
    <source>
        <dbReference type="EMBL" id="TMR37940.1"/>
    </source>
</evidence>
<dbReference type="InterPro" id="IPR010982">
    <property type="entry name" value="Lambda_DNA-bd_dom_sf"/>
</dbReference>
<evidence type="ECO:0000259" key="1">
    <source>
        <dbReference type="PROSITE" id="PS50943"/>
    </source>
</evidence>
<protein>
    <submittedName>
        <fullName evidence="2">Helix-turn-helix domain-containing protein</fullName>
    </submittedName>
</protein>
<dbReference type="GO" id="GO:0003677">
    <property type="term" value="F:DNA binding"/>
    <property type="evidence" value="ECO:0007669"/>
    <property type="project" value="InterPro"/>
</dbReference>
<organism evidence="2 3">
    <name type="scientific">Actinomadura geliboluensis</name>
    <dbReference type="NCBI Taxonomy" id="882440"/>
    <lineage>
        <taxon>Bacteria</taxon>
        <taxon>Bacillati</taxon>
        <taxon>Actinomycetota</taxon>
        <taxon>Actinomycetes</taxon>
        <taxon>Streptosporangiales</taxon>
        <taxon>Thermomonosporaceae</taxon>
        <taxon>Actinomadura</taxon>
    </lineage>
</organism>
<dbReference type="InterPro" id="IPR001387">
    <property type="entry name" value="Cro/C1-type_HTH"/>
</dbReference>
<dbReference type="Pfam" id="PF19054">
    <property type="entry name" value="DUF5753"/>
    <property type="match status" value="1"/>
</dbReference>
<dbReference type="SMART" id="SM00530">
    <property type="entry name" value="HTH_XRE"/>
    <property type="match status" value="1"/>
</dbReference>
<proteinExistence type="predicted"/>
<sequence>MTMQARRRTPRTHNHSRTLQKCWRPPAMAKRKPSPALKAFGVEVRRLREDAGITRTELAKRVAVTPSYISQVESGNTRCRRDFAQRMDQALDTGEQLTAAWTKHLRSATYPKFFADYSEAEASAELLRAYEATFVYGLFQLESYARALLLTDASVAARMRRQEAVFQVRTPPTIGVVLSECVLRRCVGDSTVMRQQLEYLLEVSHRENISLQVAPTAYYRGVSGSFNIATQATGDELLYMETATGGVTSVEPKEILFVVGSFTMLQAKALCVDDSRTYIKKVMDEWTRA</sequence>
<dbReference type="OrthoDB" id="3469353at2"/>
<feature type="domain" description="HTH cro/C1-type" evidence="1">
    <location>
        <begin position="44"/>
        <end position="97"/>
    </location>
</feature>
<dbReference type="EMBL" id="VCKZ01000115">
    <property type="protein sequence ID" value="TMR37940.1"/>
    <property type="molecule type" value="Genomic_DNA"/>
</dbReference>
<evidence type="ECO:0000313" key="3">
    <source>
        <dbReference type="Proteomes" id="UP000305238"/>
    </source>
</evidence>
<accession>A0A5S4HG50</accession>
<dbReference type="SUPFAM" id="SSF47413">
    <property type="entry name" value="lambda repressor-like DNA-binding domains"/>
    <property type="match status" value="1"/>
</dbReference>
<dbReference type="CDD" id="cd00093">
    <property type="entry name" value="HTH_XRE"/>
    <property type="match status" value="1"/>
</dbReference>
<gene>
    <name evidence="2" type="ORF">ETD96_17515</name>
</gene>
<reference evidence="2 3" key="1">
    <citation type="submission" date="2019-05" db="EMBL/GenBank/DDBJ databases">
        <title>Draft genome sequence of Actinomadura geliboluensis A8036.</title>
        <authorList>
            <person name="Saricaoglu S."/>
            <person name="Isik K."/>
        </authorList>
    </citation>
    <scope>NUCLEOTIDE SEQUENCE [LARGE SCALE GENOMIC DNA]</scope>
    <source>
        <strain evidence="2 3">A8036</strain>
    </source>
</reference>
<dbReference type="InterPro" id="IPR043917">
    <property type="entry name" value="DUF5753"/>
</dbReference>
<dbReference type="Pfam" id="PF13560">
    <property type="entry name" value="HTH_31"/>
    <property type="match status" value="1"/>
</dbReference>
<dbReference type="PROSITE" id="PS50943">
    <property type="entry name" value="HTH_CROC1"/>
    <property type="match status" value="1"/>
</dbReference>
<keyword evidence="3" id="KW-1185">Reference proteome</keyword>
<name>A0A5S4HG50_9ACTN</name>